<evidence type="ECO:0000313" key="2">
    <source>
        <dbReference type="Proteomes" id="UP000011690"/>
    </source>
</evidence>
<reference evidence="1 2" key="1">
    <citation type="journal article" date="2014" name="PLoS Genet.">
        <title>Phylogenetically driven sequencing of extremely halophilic archaea reveals strategies for static and dynamic osmo-response.</title>
        <authorList>
            <person name="Becker E.A."/>
            <person name="Seitzer P.M."/>
            <person name="Tritt A."/>
            <person name="Larsen D."/>
            <person name="Krusor M."/>
            <person name="Yao A.I."/>
            <person name="Wu D."/>
            <person name="Madern D."/>
            <person name="Eisen J.A."/>
            <person name="Darling A.E."/>
            <person name="Facciotti M.T."/>
        </authorList>
    </citation>
    <scope>NUCLEOTIDE SEQUENCE [LARGE SCALE GENOMIC DNA]</scope>
    <source>
        <strain evidence="1 2">JCM 10635</strain>
    </source>
</reference>
<dbReference type="GeneID" id="39852351"/>
<sequence length="163" mass="19265">MTTVAQSQPMTDTETTIARLTRWLRQRPNSIEFWELVITDERVVWCYVGQSYRSMLLRADMGERDRAIVDDSRLDELEELAEENFAVPLEALESIRLVEGTRFRRAKLELEWRDDTDSRYNGQMTLVSTSDADSQRDIVASLEEDPRLEHVDIEFDTRRWPFF</sequence>
<keyword evidence="2" id="KW-1185">Reference proteome</keyword>
<dbReference type="Proteomes" id="UP000011690">
    <property type="component" value="Unassembled WGS sequence"/>
</dbReference>
<dbReference type="EMBL" id="AOHY01000016">
    <property type="protein sequence ID" value="ELY49834.1"/>
    <property type="molecule type" value="Genomic_DNA"/>
</dbReference>
<protein>
    <submittedName>
        <fullName evidence="1">Uncharacterized protein</fullName>
    </submittedName>
</protein>
<gene>
    <name evidence="1" type="ORF">C494_07475</name>
</gene>
<dbReference type="AlphaFoldDB" id="L9WK54"/>
<name>L9WK54_9EURY</name>
<proteinExistence type="predicted"/>
<evidence type="ECO:0000313" key="1">
    <source>
        <dbReference type="EMBL" id="ELY49834.1"/>
    </source>
</evidence>
<dbReference type="PATRIC" id="fig|1227500.6.peg.1510"/>
<organism evidence="1 2">
    <name type="scientific">Natronorubrum bangense JCM 10635</name>
    <dbReference type="NCBI Taxonomy" id="1227500"/>
    <lineage>
        <taxon>Archaea</taxon>
        <taxon>Methanobacteriati</taxon>
        <taxon>Methanobacteriota</taxon>
        <taxon>Stenosarchaea group</taxon>
        <taxon>Halobacteria</taxon>
        <taxon>Halobacteriales</taxon>
        <taxon>Natrialbaceae</taxon>
        <taxon>Natronorubrum</taxon>
    </lineage>
</organism>
<dbReference type="RefSeq" id="WP_006065660.1">
    <property type="nucleotide sequence ID" value="NZ_AOHY01000016.1"/>
</dbReference>
<accession>L9WK54</accession>
<dbReference type="eggNOG" id="arCOG10743">
    <property type="taxonomic scope" value="Archaea"/>
</dbReference>
<dbReference type="STRING" id="1227500.C494_07475"/>
<comment type="caution">
    <text evidence="1">The sequence shown here is derived from an EMBL/GenBank/DDBJ whole genome shotgun (WGS) entry which is preliminary data.</text>
</comment>